<gene>
    <name evidence="1" type="ORF">DI565_12195</name>
</gene>
<sequence>MDALTAFVDFIEAKSAMFRDPASEAFHLWHLMPPPSYEYAWGLGVPLDATYRTPFPVAPDGMLVLRLGKGARAEVRFGDVVLVAQGRDEDVCMVKFGEERFRVAGKYLRLTVRGFAGKTYFGANGTLVATLPGELPAAPTFIRTKRGHCHLIAAQSLRGEGRFLHFDVAGQSDESLVEFKDERNPFRFDWGLRTCTMLNIFIALAVARDVATGAREADVDPKVRPLLARIRAVADDLGALRYVFDGLRKWPHWRPCAGLYPETGMWDRNSFTNGTVPALFALLARMYGCSGDDDVVERFHDRGTSFMNSMTRGDFLAFPARDEDHWIKRSANHGLIMLSTYMIAAKLLGQTDRDDVRAIDLILGGALHRLHQDGSFCEGVAYEFFGLGYLLPYVKLFGLDHVYDEERSVASLTKLLGLTYDWISLSHSASGDVFANFGDNFTQRIRRTSHFAFIQAHADRRLDAPAPYGEQFDEFFSLAPSLDVSPRAGARLETRVYPINQTYLAAAFGETGRRRPGLFVIGSTLQRTHNHNHDCGGFAFYWDEDGVAIPKSRREAYLNNAVGVMRGGQIAPHRAPRNYSGAVRELHASDMEARVVSRVDFTLTYGDGKPLAWLEREFLLRPLDQVPLVIRTRLQAALDVTPFLAFQSSGFSFRPSKGKWVRGFVRRRDGGWETLTPEIRNDRPFFLAPDWATGDQEQEFLTCFGRGDIDDSALVESCVRSG</sequence>
<name>A0A2W5KFG3_ANCNO</name>
<dbReference type="InterPro" id="IPR008929">
    <property type="entry name" value="Chondroitin_lyas"/>
</dbReference>
<dbReference type="AlphaFoldDB" id="A0A2W5KFG3"/>
<reference evidence="1 2" key="1">
    <citation type="submission" date="2017-08" db="EMBL/GenBank/DDBJ databases">
        <title>Infants hospitalized years apart are colonized by the same room-sourced microbial strains.</title>
        <authorList>
            <person name="Brooks B."/>
            <person name="Olm M.R."/>
            <person name="Firek B.A."/>
            <person name="Baker R."/>
            <person name="Thomas B.C."/>
            <person name="Morowitz M.J."/>
            <person name="Banfield J.F."/>
        </authorList>
    </citation>
    <scope>NUCLEOTIDE SEQUENCE [LARGE SCALE GENOMIC DNA]</scope>
    <source>
        <strain evidence="1">S2_005_003_R2_43</strain>
    </source>
</reference>
<accession>A0A2W5KFG3</accession>
<dbReference type="Proteomes" id="UP000249577">
    <property type="component" value="Unassembled WGS sequence"/>
</dbReference>
<dbReference type="Gene3D" id="1.50.10.100">
    <property type="entry name" value="Chondroitin AC/alginate lyase"/>
    <property type="match status" value="1"/>
</dbReference>
<protein>
    <recommendedName>
        <fullName evidence="3">Heparinase II/III family protein</fullName>
    </recommendedName>
</protein>
<evidence type="ECO:0000313" key="2">
    <source>
        <dbReference type="Proteomes" id="UP000249577"/>
    </source>
</evidence>
<evidence type="ECO:0008006" key="3">
    <source>
        <dbReference type="Google" id="ProtNLM"/>
    </source>
</evidence>
<organism evidence="1 2">
    <name type="scientific">Ancylobacter novellus</name>
    <name type="common">Thiobacillus novellus</name>
    <dbReference type="NCBI Taxonomy" id="921"/>
    <lineage>
        <taxon>Bacteria</taxon>
        <taxon>Pseudomonadati</taxon>
        <taxon>Pseudomonadota</taxon>
        <taxon>Alphaproteobacteria</taxon>
        <taxon>Hyphomicrobiales</taxon>
        <taxon>Xanthobacteraceae</taxon>
        <taxon>Ancylobacter</taxon>
    </lineage>
</organism>
<proteinExistence type="predicted"/>
<evidence type="ECO:0000313" key="1">
    <source>
        <dbReference type="EMBL" id="PZQ14188.1"/>
    </source>
</evidence>
<comment type="caution">
    <text evidence="1">The sequence shown here is derived from an EMBL/GenBank/DDBJ whole genome shotgun (WGS) entry which is preliminary data.</text>
</comment>
<dbReference type="EMBL" id="QFPN01000006">
    <property type="protein sequence ID" value="PZQ14188.1"/>
    <property type="molecule type" value="Genomic_DNA"/>
</dbReference>